<organism evidence="2 3">
    <name type="scientific">Streptomyces flaveolus</name>
    <dbReference type="NCBI Taxonomy" id="67297"/>
    <lineage>
        <taxon>Bacteria</taxon>
        <taxon>Bacillati</taxon>
        <taxon>Actinomycetota</taxon>
        <taxon>Actinomycetes</taxon>
        <taxon>Kitasatosporales</taxon>
        <taxon>Streptomycetaceae</taxon>
        <taxon>Streptomyces</taxon>
    </lineage>
</organism>
<dbReference type="InterPro" id="IPR013094">
    <property type="entry name" value="AB_hydrolase_3"/>
</dbReference>
<keyword evidence="2" id="KW-0378">Hydrolase</keyword>
<dbReference type="RefSeq" id="WP_359260567.1">
    <property type="nucleotide sequence ID" value="NZ_JBFAEG010000036.1"/>
</dbReference>
<keyword evidence="3" id="KW-1185">Reference proteome</keyword>
<dbReference type="SUPFAM" id="SSF53474">
    <property type="entry name" value="alpha/beta-Hydrolases"/>
    <property type="match status" value="1"/>
</dbReference>
<comment type="caution">
    <text evidence="2">The sequence shown here is derived from an EMBL/GenBank/DDBJ whole genome shotgun (WGS) entry which is preliminary data.</text>
</comment>
<dbReference type="PANTHER" id="PTHR23024">
    <property type="entry name" value="ARYLACETAMIDE DEACETYLASE"/>
    <property type="match status" value="1"/>
</dbReference>
<gene>
    <name evidence="2" type="ORF">AB0H04_37520</name>
</gene>
<feature type="domain" description="Alpha/beta hydrolase fold-3" evidence="1">
    <location>
        <begin position="105"/>
        <end position="311"/>
    </location>
</feature>
<reference evidence="2 3" key="1">
    <citation type="submission" date="2024-06" db="EMBL/GenBank/DDBJ databases">
        <title>The Natural Products Discovery Center: Release of the First 8490 Sequenced Strains for Exploring Actinobacteria Biosynthetic Diversity.</title>
        <authorList>
            <person name="Kalkreuter E."/>
            <person name="Kautsar S.A."/>
            <person name="Yang D."/>
            <person name="Bader C.D."/>
            <person name="Teijaro C.N."/>
            <person name="Fluegel L."/>
            <person name="Davis C.M."/>
            <person name="Simpson J.R."/>
            <person name="Lauterbach L."/>
            <person name="Steele A.D."/>
            <person name="Gui C."/>
            <person name="Meng S."/>
            <person name="Li G."/>
            <person name="Viehrig K."/>
            <person name="Ye F."/>
            <person name="Su P."/>
            <person name="Kiefer A.F."/>
            <person name="Nichols A."/>
            <person name="Cepeda A.J."/>
            <person name="Yan W."/>
            <person name="Fan B."/>
            <person name="Jiang Y."/>
            <person name="Adhikari A."/>
            <person name="Zheng C.-J."/>
            <person name="Schuster L."/>
            <person name="Cowan T.M."/>
            <person name="Smanski M.J."/>
            <person name="Chevrette M.G."/>
            <person name="De Carvalho L.P.S."/>
            <person name="Shen B."/>
        </authorList>
    </citation>
    <scope>NUCLEOTIDE SEQUENCE [LARGE SCALE GENOMIC DNA]</scope>
    <source>
        <strain evidence="2 3">NPDC020594</strain>
    </source>
</reference>
<dbReference type="InterPro" id="IPR029058">
    <property type="entry name" value="AB_hydrolase_fold"/>
</dbReference>
<evidence type="ECO:0000313" key="3">
    <source>
        <dbReference type="Proteomes" id="UP001551011"/>
    </source>
</evidence>
<dbReference type="EMBL" id="JBFAEG010000036">
    <property type="protein sequence ID" value="MEU5712472.1"/>
    <property type="molecule type" value="Genomic_DNA"/>
</dbReference>
<proteinExistence type="predicted"/>
<name>A0ABV3AKK3_9ACTN</name>
<sequence>MNEIAGPGTTPARPPAGVEMSVEDYTASTEEALAVLAAHGQHGQRPADVRQARADTALAALFGPAPPTASVTSAVVPGPAGPLTLTVYRPVEDRPTGTHGPRPGLVYFHGGGFVQGGPDSHSGFLRALAGATRHVVVSVDYRLAPENPFPAAVLDAGATTRHVAAHAGDLGIHPARLAVGGDSAGATLAAVVAQQCRAWGGPELVHQVLITPLTLYPPQADTVSRRELGQGYFLTTELLDWYAECYVPDAADRTDPRAAPALASDLSGLPAATVITAGLDPLRDEGEQYAQALHTAGVDVRVRRQRGAFHLLWLATKVAPAVQAEVIDVIRERLGAA</sequence>
<dbReference type="InterPro" id="IPR050466">
    <property type="entry name" value="Carboxylest/Gibb_receptor"/>
</dbReference>
<dbReference type="Pfam" id="PF07859">
    <property type="entry name" value="Abhydrolase_3"/>
    <property type="match status" value="1"/>
</dbReference>
<evidence type="ECO:0000313" key="2">
    <source>
        <dbReference type="EMBL" id="MEU5712472.1"/>
    </source>
</evidence>
<dbReference type="Gene3D" id="3.40.50.1820">
    <property type="entry name" value="alpha/beta hydrolase"/>
    <property type="match status" value="1"/>
</dbReference>
<dbReference type="PANTHER" id="PTHR23024:SF24">
    <property type="entry name" value="ALPHA_BETA HYDROLASE FOLD-3 DOMAIN-CONTAINING PROTEIN"/>
    <property type="match status" value="1"/>
</dbReference>
<dbReference type="Proteomes" id="UP001551011">
    <property type="component" value="Unassembled WGS sequence"/>
</dbReference>
<accession>A0ABV3AKK3</accession>
<protein>
    <submittedName>
        <fullName evidence="2">Alpha/beta hydrolase</fullName>
    </submittedName>
</protein>
<dbReference type="GO" id="GO:0016787">
    <property type="term" value="F:hydrolase activity"/>
    <property type="evidence" value="ECO:0007669"/>
    <property type="project" value="UniProtKB-KW"/>
</dbReference>
<evidence type="ECO:0000259" key="1">
    <source>
        <dbReference type="Pfam" id="PF07859"/>
    </source>
</evidence>